<gene>
    <name evidence="1" type="ORF">J2T10_002227</name>
</gene>
<reference evidence="1 2" key="1">
    <citation type="submission" date="2023-07" db="EMBL/GenBank/DDBJ databases">
        <title>Sorghum-associated microbial communities from plants grown in Nebraska, USA.</title>
        <authorList>
            <person name="Schachtman D."/>
        </authorList>
    </citation>
    <scope>NUCLEOTIDE SEQUENCE [LARGE SCALE GENOMIC DNA]</scope>
    <source>
        <strain evidence="1 2">CC523</strain>
    </source>
</reference>
<dbReference type="Proteomes" id="UP001244563">
    <property type="component" value="Unassembled WGS sequence"/>
</dbReference>
<keyword evidence="2" id="KW-1185">Reference proteome</keyword>
<dbReference type="InterPro" id="IPR029063">
    <property type="entry name" value="SAM-dependent_MTases_sf"/>
</dbReference>
<protein>
    <recommendedName>
        <fullName evidence="3">Class I SAM-dependent methyltransferase</fullName>
    </recommendedName>
</protein>
<sequence>MTTTPERAIDPVLQALEGGSRPGEQQEIHGCRLYDHILSKDLTEIPEIVAAVGETHGPILEVAPGSGRLTWHLRSLKREVGLGEVGTAWGALVETYGCVVLGASYATLLEPHRRRMLFREVSRGLAPDGRFLMTVVNADHRAEEETINGGTTISQLGEDAFLITVESRDALNGARHLNMSYVSFNECGTYRSSEYTSDIALVSTELLEEELNAEGLSVLERRPIAVVPESADIQELNLWVCARNQQGQTEVKDRP</sequence>
<dbReference type="EMBL" id="JAUSSW010000005">
    <property type="protein sequence ID" value="MDQ0102574.1"/>
    <property type="molecule type" value="Genomic_DNA"/>
</dbReference>
<proteinExistence type="predicted"/>
<evidence type="ECO:0000313" key="1">
    <source>
        <dbReference type="EMBL" id="MDQ0102574.1"/>
    </source>
</evidence>
<dbReference type="SUPFAM" id="SSF53335">
    <property type="entry name" value="S-adenosyl-L-methionine-dependent methyltransferases"/>
    <property type="match status" value="1"/>
</dbReference>
<dbReference type="RefSeq" id="WP_018778766.1">
    <property type="nucleotide sequence ID" value="NZ_JAUSSW010000005.1"/>
</dbReference>
<accession>A0ABT9TLN5</accession>
<evidence type="ECO:0008006" key="3">
    <source>
        <dbReference type="Google" id="ProtNLM"/>
    </source>
</evidence>
<organism evidence="1 2">
    <name type="scientific">Paenarthrobacter nicotinovorans</name>
    <name type="common">Arthrobacter nicotinovorans</name>
    <dbReference type="NCBI Taxonomy" id="29320"/>
    <lineage>
        <taxon>Bacteria</taxon>
        <taxon>Bacillati</taxon>
        <taxon>Actinomycetota</taxon>
        <taxon>Actinomycetes</taxon>
        <taxon>Micrococcales</taxon>
        <taxon>Micrococcaceae</taxon>
        <taxon>Paenarthrobacter</taxon>
    </lineage>
</organism>
<comment type="caution">
    <text evidence="1">The sequence shown here is derived from an EMBL/GenBank/DDBJ whole genome shotgun (WGS) entry which is preliminary data.</text>
</comment>
<evidence type="ECO:0000313" key="2">
    <source>
        <dbReference type="Proteomes" id="UP001244563"/>
    </source>
</evidence>
<name>A0ABT9TLN5_PAENI</name>
<dbReference type="Gene3D" id="3.40.50.150">
    <property type="entry name" value="Vaccinia Virus protein VP39"/>
    <property type="match status" value="1"/>
</dbReference>